<dbReference type="AlphaFoldDB" id="A0A221MHM4"/>
<protein>
    <submittedName>
        <fullName evidence="2">Uncharacterized protein</fullName>
    </submittedName>
</protein>
<sequence>MKDKGTWKCTGKDLHYANEDQKNTEAQKEKTFIMSMKDKRTRKRRRRDLHDADEGQKNKETQKKSPSSYQ</sequence>
<dbReference type="Proteomes" id="UP000204391">
    <property type="component" value="Chromosome"/>
</dbReference>
<feature type="region of interest" description="Disordered" evidence="1">
    <location>
        <begin position="18"/>
        <end position="70"/>
    </location>
</feature>
<organism evidence="2 3">
    <name type="scientific">Virgibacillus necropolis</name>
    <dbReference type="NCBI Taxonomy" id="163877"/>
    <lineage>
        <taxon>Bacteria</taxon>
        <taxon>Bacillati</taxon>
        <taxon>Bacillota</taxon>
        <taxon>Bacilli</taxon>
        <taxon>Bacillales</taxon>
        <taxon>Bacillaceae</taxon>
        <taxon>Virgibacillus</taxon>
    </lineage>
</organism>
<name>A0A221MHM4_9BACI</name>
<evidence type="ECO:0000313" key="3">
    <source>
        <dbReference type="Proteomes" id="UP000204391"/>
    </source>
</evidence>
<feature type="compositionally biased region" description="Basic and acidic residues" evidence="1">
    <location>
        <begin position="48"/>
        <end position="63"/>
    </location>
</feature>
<gene>
    <name evidence="2" type="ORF">CFK40_20195</name>
</gene>
<accession>A0A221MHM4</accession>
<dbReference type="KEGG" id="vne:CFK40_20195"/>
<evidence type="ECO:0000313" key="2">
    <source>
        <dbReference type="EMBL" id="ASN07157.1"/>
    </source>
</evidence>
<reference evidence="2 3" key="1">
    <citation type="journal article" date="2003" name="Int. J. Syst. Evol. Microbiol.">
        <title>Virgibacillus carmonensis sp. nov., Virgibacillus necropolis sp. nov. and Virgibacillus picturae sp. nov., three novel species isolated from deteriorated mural paintings, transfer of the species of the genus salibacillus to Virgibacillus, as Virgibacillus marismortui comb. nov. and Virgibacillus salexigens comb. nov., and emended description of the genus Virgibacillus.</title>
        <authorList>
            <person name="Heyrman J."/>
            <person name="Logan N.A."/>
            <person name="Busse H.J."/>
            <person name="Balcaen A."/>
            <person name="Lebbe L."/>
            <person name="Rodriguez-Diaz M."/>
            <person name="Swings J."/>
            <person name="De Vos P."/>
        </authorList>
    </citation>
    <scope>NUCLEOTIDE SEQUENCE [LARGE SCALE GENOMIC DNA]</scope>
    <source>
        <strain evidence="2 3">LMG 19488</strain>
    </source>
</reference>
<feature type="compositionally biased region" description="Basic and acidic residues" evidence="1">
    <location>
        <begin position="18"/>
        <end position="31"/>
    </location>
</feature>
<dbReference type="EMBL" id="CP022437">
    <property type="protein sequence ID" value="ASN07157.1"/>
    <property type="molecule type" value="Genomic_DNA"/>
</dbReference>
<proteinExistence type="predicted"/>
<evidence type="ECO:0000256" key="1">
    <source>
        <dbReference type="SAM" id="MobiDB-lite"/>
    </source>
</evidence>
<keyword evidence="3" id="KW-1185">Reference proteome</keyword>